<evidence type="ECO:0000256" key="1">
    <source>
        <dbReference type="ARBA" id="ARBA00001273"/>
    </source>
</evidence>
<feature type="binding site" evidence="9">
    <location>
        <position position="107"/>
    </location>
    <ligand>
        <name>Mg(2+)</name>
        <dbReference type="ChEBI" id="CHEBI:18420"/>
        <label>1</label>
    </ligand>
</feature>
<evidence type="ECO:0000256" key="10">
    <source>
        <dbReference type="RuleBase" id="RU000508"/>
    </source>
</evidence>
<comment type="subunit">
    <text evidence="9">Homotetramer.</text>
</comment>
<comment type="catalytic activity">
    <reaction evidence="1 9">
        <text>beta-D-fructose 1,6-bisphosphate + H2O = beta-D-fructose 6-phosphate + phosphate</text>
        <dbReference type="Rhea" id="RHEA:11064"/>
        <dbReference type="ChEBI" id="CHEBI:15377"/>
        <dbReference type="ChEBI" id="CHEBI:32966"/>
        <dbReference type="ChEBI" id="CHEBI:43474"/>
        <dbReference type="ChEBI" id="CHEBI:57634"/>
        <dbReference type="EC" id="3.1.3.11"/>
    </reaction>
</comment>
<feature type="binding site" evidence="9">
    <location>
        <begin position="110"/>
        <end position="113"/>
    </location>
    <ligand>
        <name>substrate</name>
    </ligand>
</feature>
<dbReference type="SUPFAM" id="SSF56655">
    <property type="entry name" value="Carbohydrate phosphatase"/>
    <property type="match status" value="1"/>
</dbReference>
<dbReference type="Pfam" id="PF18913">
    <property type="entry name" value="FBPase_C"/>
    <property type="match status" value="1"/>
</dbReference>
<dbReference type="PIRSF" id="PIRSF500210">
    <property type="entry name" value="FBPtase"/>
    <property type="match status" value="1"/>
</dbReference>
<dbReference type="InterPro" id="IPR033391">
    <property type="entry name" value="FBPase_N"/>
</dbReference>
<organism evidence="13 14">
    <name type="scientific">Ochrobactrum teleogrylli</name>
    <dbReference type="NCBI Taxonomy" id="2479765"/>
    <lineage>
        <taxon>Bacteria</taxon>
        <taxon>Pseudomonadati</taxon>
        <taxon>Pseudomonadota</taxon>
        <taxon>Alphaproteobacteria</taxon>
        <taxon>Hyphomicrobiales</taxon>
        <taxon>Brucellaceae</taxon>
        <taxon>Brucella/Ochrobactrum group</taxon>
        <taxon>Ochrobactrum</taxon>
    </lineage>
</organism>
<evidence type="ECO:0000256" key="6">
    <source>
        <dbReference type="ARBA" id="ARBA00022801"/>
    </source>
</evidence>
<gene>
    <name evidence="9" type="primary">fbp</name>
    <name evidence="13" type="ORF">WIX40_22680</name>
</gene>
<evidence type="ECO:0000313" key="13">
    <source>
        <dbReference type="EMBL" id="MEJ5902891.1"/>
    </source>
</evidence>
<dbReference type="Gene3D" id="3.40.190.80">
    <property type="match status" value="1"/>
</dbReference>
<feature type="binding site" evidence="9">
    <location>
        <position position="236"/>
    </location>
    <ligand>
        <name>substrate</name>
    </ligand>
</feature>
<protein>
    <recommendedName>
        <fullName evidence="9">Fructose-1,6-bisphosphatase class 1</fullName>
        <shortName evidence="9">FBPase class 1</shortName>
        <ecNumber evidence="9">3.1.3.11</ecNumber>
    </recommendedName>
    <alternativeName>
        <fullName evidence="9">D-fructose-1,6-bisphosphate 1-phosphohydrolase class 1</fullName>
    </alternativeName>
</protein>
<dbReference type="Pfam" id="PF00316">
    <property type="entry name" value="FBPase"/>
    <property type="match status" value="1"/>
</dbReference>
<comment type="similarity">
    <text evidence="3 9 10">Belongs to the FBPase class 1 family.</text>
</comment>
<feature type="binding site" evidence="9">
    <location>
        <position position="110"/>
    </location>
    <ligand>
        <name>Mg(2+)</name>
        <dbReference type="ChEBI" id="CHEBI:18420"/>
        <label>2</label>
    </ligand>
</feature>
<comment type="subcellular location">
    <subcellularLocation>
        <location evidence="9">Cytoplasm</location>
    </subcellularLocation>
</comment>
<evidence type="ECO:0000259" key="12">
    <source>
        <dbReference type="Pfam" id="PF18913"/>
    </source>
</evidence>
<dbReference type="AlphaFoldDB" id="A0ABD5K4P5"/>
<proteinExistence type="inferred from homology"/>
<dbReference type="PROSITE" id="PS00124">
    <property type="entry name" value="FBPASE"/>
    <property type="match status" value="1"/>
</dbReference>
<dbReference type="GO" id="GO:0000287">
    <property type="term" value="F:magnesium ion binding"/>
    <property type="evidence" value="ECO:0007669"/>
    <property type="project" value="UniProtKB-UniRule"/>
</dbReference>
<evidence type="ECO:0000256" key="4">
    <source>
        <dbReference type="ARBA" id="ARBA00022490"/>
    </source>
</evidence>
<feature type="binding site" evidence="9">
    <location>
        <position position="107"/>
    </location>
    <ligand>
        <name>Mg(2+)</name>
        <dbReference type="ChEBI" id="CHEBI:18420"/>
        <label>2</label>
    </ligand>
</feature>
<dbReference type="EMBL" id="JBBHKQ010000003">
    <property type="protein sequence ID" value="MEJ5902891.1"/>
    <property type="molecule type" value="Genomic_DNA"/>
</dbReference>
<keyword evidence="8 9" id="KW-0119">Carbohydrate metabolism</keyword>
<dbReference type="NCBIfam" id="NF006780">
    <property type="entry name" value="PRK09293.1-4"/>
    <property type="match status" value="1"/>
</dbReference>
<name>A0ABD5K4P5_9HYPH</name>
<evidence type="ECO:0000259" key="11">
    <source>
        <dbReference type="Pfam" id="PF00316"/>
    </source>
</evidence>
<feature type="binding site" evidence="9">
    <location>
        <position position="202"/>
    </location>
    <ligand>
        <name>substrate</name>
    </ligand>
</feature>
<dbReference type="GO" id="GO:0042132">
    <property type="term" value="F:fructose 1,6-bisphosphate 1-phosphatase activity"/>
    <property type="evidence" value="ECO:0007669"/>
    <property type="project" value="UniProtKB-UniRule"/>
</dbReference>
<dbReference type="GO" id="GO:0005737">
    <property type="term" value="C:cytoplasm"/>
    <property type="evidence" value="ECO:0007669"/>
    <property type="project" value="UniProtKB-SubCell"/>
</dbReference>
<dbReference type="PANTHER" id="PTHR11556:SF35">
    <property type="entry name" value="SEDOHEPTULOSE-1,7-BISPHOSPHATASE, CHLOROPLASTIC"/>
    <property type="match status" value="1"/>
</dbReference>
<dbReference type="InterPro" id="IPR020548">
    <property type="entry name" value="Fructose_bisphosphatase_AS"/>
</dbReference>
<dbReference type="RefSeq" id="WP_182506656.1">
    <property type="nucleotide sequence ID" value="NZ_JBBHKQ010000003.1"/>
</dbReference>
<dbReference type="Gene3D" id="3.30.540.10">
    <property type="entry name" value="Fructose-1,6-Bisphosphatase, subunit A, domain 1"/>
    <property type="match status" value="1"/>
</dbReference>
<feature type="domain" description="Fructose-1-6-bisphosphatase class 1 C-terminal" evidence="12">
    <location>
        <begin position="192"/>
        <end position="324"/>
    </location>
</feature>
<evidence type="ECO:0000256" key="9">
    <source>
        <dbReference type="HAMAP-Rule" id="MF_01855"/>
    </source>
</evidence>
<evidence type="ECO:0000313" key="14">
    <source>
        <dbReference type="Proteomes" id="UP001362311"/>
    </source>
</evidence>
<keyword evidence="4 9" id="KW-0963">Cytoplasm</keyword>
<comment type="pathway">
    <text evidence="2">Carbohydrate biosynthesis; Calvin cycle.</text>
</comment>
<evidence type="ECO:0000256" key="8">
    <source>
        <dbReference type="ARBA" id="ARBA00023277"/>
    </source>
</evidence>
<keyword evidence="6 9" id="KW-0378">Hydrolase</keyword>
<comment type="caution">
    <text evidence="9">Lacks conserved residue(s) required for the propagation of feature annotation.</text>
</comment>
<feature type="binding site" evidence="9">
    <location>
        <position position="88"/>
    </location>
    <ligand>
        <name>Mg(2+)</name>
        <dbReference type="ChEBI" id="CHEBI:18420"/>
        <label>1</label>
    </ligand>
</feature>
<dbReference type="InterPro" id="IPR000146">
    <property type="entry name" value="FBPase_class-1"/>
</dbReference>
<accession>A0ABD5K4P5</accession>
<dbReference type="HAMAP" id="MF_01855">
    <property type="entry name" value="FBPase_class1"/>
    <property type="match status" value="1"/>
</dbReference>
<evidence type="ECO:0000256" key="5">
    <source>
        <dbReference type="ARBA" id="ARBA00022723"/>
    </source>
</evidence>
<dbReference type="CDD" id="cd00354">
    <property type="entry name" value="FBPase"/>
    <property type="match status" value="1"/>
</dbReference>
<evidence type="ECO:0000256" key="3">
    <source>
        <dbReference type="ARBA" id="ARBA00010941"/>
    </source>
</evidence>
<dbReference type="PANTHER" id="PTHR11556">
    <property type="entry name" value="FRUCTOSE-1,6-BISPHOSPHATASE-RELATED"/>
    <property type="match status" value="1"/>
</dbReference>
<dbReference type="InterPro" id="IPR028343">
    <property type="entry name" value="FBPtase"/>
</dbReference>
<comment type="cofactor">
    <cofactor evidence="9">
        <name>Mg(2+)</name>
        <dbReference type="ChEBI" id="CHEBI:18420"/>
    </cofactor>
    <text evidence="9">Binds 2 magnesium ions per subunit.</text>
</comment>
<dbReference type="PRINTS" id="PR00115">
    <property type="entry name" value="F16BPHPHTASE"/>
</dbReference>
<sequence>MTHSLADYLDEHASSALSREVGQTVLRLSTAAVAVHRAIATGRVPELRPADDHTSNPSGEVQKPLDVFADEAFRAAASQSPVRVYGSEERREPIDLGGVGKLALAIDPLDGSSNIETNTAVGTIFSLLPLKADGNTGPRSAFEQPGVNQLAAGFFIYGAQLLLVLTIGLGTQTFIHVGEGRGFALMVKGHEIPPETREYSINASNRRHWAEGIRRYIEDAEAGKDGPRGRDFGMRYAGSLVADTYRILQRGGVFLYPGDRREGYRDGRLRQIYETNPIAFCIEQAGGAATDGRRRMLEIDPEGLHVRAPFVFGSRNEVDAILAYAGAEQADASAA</sequence>
<evidence type="ECO:0000256" key="2">
    <source>
        <dbReference type="ARBA" id="ARBA00005215"/>
    </source>
</evidence>
<dbReference type="InterPro" id="IPR044015">
    <property type="entry name" value="FBPase_C_dom"/>
</dbReference>
<feature type="binding site" evidence="9">
    <location>
        <position position="274"/>
    </location>
    <ligand>
        <name>Mg(2+)</name>
        <dbReference type="ChEBI" id="CHEBI:18420"/>
        <label>2</label>
    </ligand>
</feature>
<dbReference type="GO" id="GO:0006094">
    <property type="term" value="P:gluconeogenesis"/>
    <property type="evidence" value="ECO:0007669"/>
    <property type="project" value="UniProtKB-UniRule"/>
</dbReference>
<keyword evidence="5 9" id="KW-0479">Metal-binding</keyword>
<feature type="domain" description="Fructose-1-6-bisphosphatase class I N-terminal" evidence="11">
    <location>
        <begin position="18"/>
        <end position="176"/>
    </location>
</feature>
<dbReference type="PIRSF" id="PIRSF000904">
    <property type="entry name" value="FBPtase_SBPase"/>
    <property type="match status" value="1"/>
</dbReference>
<reference evidence="13 14" key="1">
    <citation type="submission" date="2024-03" db="EMBL/GenBank/DDBJ databases">
        <title>Reference genomes for the five species model microbial community.</title>
        <authorList>
            <person name="Padfield D."/>
        </authorList>
    </citation>
    <scope>NUCLEOTIDE SEQUENCE [LARGE SCALE GENOMIC DNA]</scope>
    <source>
        <strain evidence="13 14">AB1</strain>
    </source>
</reference>
<feature type="binding site" evidence="9">
    <location>
        <position position="109"/>
    </location>
    <ligand>
        <name>Mg(2+)</name>
        <dbReference type="ChEBI" id="CHEBI:18420"/>
        <label>1</label>
    </ligand>
</feature>
<comment type="caution">
    <text evidence="13">The sequence shown here is derived from an EMBL/GenBank/DDBJ whole genome shotgun (WGS) entry which is preliminary data.</text>
</comment>
<dbReference type="FunFam" id="3.40.190.80:FF:000011">
    <property type="entry name" value="Fructose-1,6-bisphosphatase class 1"/>
    <property type="match status" value="1"/>
</dbReference>
<dbReference type="EC" id="3.1.3.11" evidence="9"/>
<keyword evidence="7 9" id="KW-0460">Magnesium</keyword>
<evidence type="ECO:0000256" key="7">
    <source>
        <dbReference type="ARBA" id="ARBA00022842"/>
    </source>
</evidence>
<dbReference type="Proteomes" id="UP001362311">
    <property type="component" value="Unassembled WGS sequence"/>
</dbReference>